<sequence>MSRAIPEWISKTDDEAIPVRVRLRTFQNFKGVCHSQA</sequence>
<gene>
    <name evidence="1" type="ORF">JOH49_005511</name>
</gene>
<comment type="caution">
    <text evidence="1">The sequence shown here is derived from an EMBL/GenBank/DDBJ whole genome shotgun (WGS) entry which is preliminary data.</text>
</comment>
<proteinExistence type="predicted"/>
<dbReference type="EMBL" id="JAFICZ010000001">
    <property type="protein sequence ID" value="MBP1295758.1"/>
    <property type="molecule type" value="Genomic_DNA"/>
</dbReference>
<organism evidence="1 2">
    <name type="scientific">Bradyrhizobium elkanii</name>
    <dbReference type="NCBI Taxonomy" id="29448"/>
    <lineage>
        <taxon>Bacteria</taxon>
        <taxon>Pseudomonadati</taxon>
        <taxon>Pseudomonadota</taxon>
        <taxon>Alphaproteobacteria</taxon>
        <taxon>Hyphomicrobiales</taxon>
        <taxon>Nitrobacteraceae</taxon>
        <taxon>Bradyrhizobium</taxon>
    </lineage>
</organism>
<reference evidence="1" key="1">
    <citation type="submission" date="2021-02" db="EMBL/GenBank/DDBJ databases">
        <title>Genomic Encyclopedia of Type Strains, Phase IV (KMG-V): Genome sequencing to study the core and pangenomes of soil and plant-associated prokaryotes.</title>
        <authorList>
            <person name="Whitman W."/>
        </authorList>
    </citation>
    <scope>NUCLEOTIDE SEQUENCE</scope>
    <source>
        <strain evidence="1">USDA 406</strain>
    </source>
</reference>
<evidence type="ECO:0000313" key="2">
    <source>
        <dbReference type="Proteomes" id="UP000673383"/>
    </source>
</evidence>
<evidence type="ECO:0000313" key="1">
    <source>
        <dbReference type="EMBL" id="MBP1295758.1"/>
    </source>
</evidence>
<protein>
    <submittedName>
        <fullName evidence="1">Uncharacterized protein</fullName>
    </submittedName>
</protein>
<name>A0A8I1YFY6_BRAEL</name>
<dbReference type="AlphaFoldDB" id="A0A8I1YFY6"/>
<dbReference type="Proteomes" id="UP000673383">
    <property type="component" value="Unassembled WGS sequence"/>
</dbReference>
<accession>A0A8I1YFY6</accession>